<keyword evidence="1" id="KW-0812">Transmembrane</keyword>
<dbReference type="AlphaFoldDB" id="A0A1D9NZ11"/>
<proteinExistence type="predicted"/>
<evidence type="ECO:0000313" key="2">
    <source>
        <dbReference type="EMBL" id="AOZ95588.1"/>
    </source>
</evidence>
<keyword evidence="3" id="KW-1185">Reference proteome</keyword>
<keyword evidence="1" id="KW-1133">Transmembrane helix</keyword>
<keyword evidence="1" id="KW-0472">Membrane</keyword>
<feature type="transmembrane region" description="Helical" evidence="1">
    <location>
        <begin position="9"/>
        <end position="31"/>
    </location>
</feature>
<dbReference type="RefSeq" id="WP_071175355.1">
    <property type="nucleotide sequence ID" value="NZ_CP017831.1"/>
</dbReference>
<dbReference type="EMBL" id="CP017831">
    <property type="protein sequence ID" value="AOZ95588.1"/>
    <property type="molecule type" value="Genomic_DNA"/>
</dbReference>
<dbReference type="Proteomes" id="UP000179284">
    <property type="component" value="Chromosome I"/>
</dbReference>
<dbReference type="Pfam" id="PF20462">
    <property type="entry name" value="DUF6715"/>
    <property type="match status" value="1"/>
</dbReference>
<protein>
    <submittedName>
        <fullName evidence="2">Uncharacterized protein</fullName>
    </submittedName>
</protein>
<organism evidence="2 3">
    <name type="scientific">Butyrivibrio hungatei</name>
    <dbReference type="NCBI Taxonomy" id="185008"/>
    <lineage>
        <taxon>Bacteria</taxon>
        <taxon>Bacillati</taxon>
        <taxon>Bacillota</taxon>
        <taxon>Clostridia</taxon>
        <taxon>Lachnospirales</taxon>
        <taxon>Lachnospiraceae</taxon>
        <taxon>Butyrivibrio</taxon>
    </lineage>
</organism>
<sequence>MEKGGTKSAIIKSIVLVMLAAIIILGFYLLLTRNKKAPDEENYVLTTVDEITTTDLSKNYPANPRKVVDLYAKIMQTLYKEEYTDEQETKMIDVLGGIFDDELRENQFNLQSSIKNEVSSRKAEDYGISAYAVQEKNPEIFTKDGRDICSVDCLFTMRKGSQRILLYYQFVLRKDDEGRWKILGWITKDNNEG</sequence>
<gene>
    <name evidence="2" type="ORF">bhn_I0554</name>
</gene>
<dbReference type="InterPro" id="IPR046563">
    <property type="entry name" value="DUF6715"/>
</dbReference>
<dbReference type="OrthoDB" id="9795825at2"/>
<evidence type="ECO:0000256" key="1">
    <source>
        <dbReference type="SAM" id="Phobius"/>
    </source>
</evidence>
<dbReference type="KEGG" id="bhu:bhn_I0554"/>
<accession>A0A1D9NZ11</accession>
<reference evidence="3" key="1">
    <citation type="submission" date="2016-10" db="EMBL/GenBank/DDBJ databases">
        <title>The complete genome sequence of the rumen bacterium Butyrivibrio hungatei MB2003.</title>
        <authorList>
            <person name="Palevich N."/>
            <person name="Kelly W.J."/>
            <person name="Leahy S.C."/>
            <person name="Altermann E."/>
            <person name="Rakonjac J."/>
            <person name="Attwood G.T."/>
        </authorList>
    </citation>
    <scope>NUCLEOTIDE SEQUENCE [LARGE SCALE GENOMIC DNA]</scope>
    <source>
        <strain evidence="3">MB2003</strain>
    </source>
</reference>
<evidence type="ECO:0000313" key="3">
    <source>
        <dbReference type="Proteomes" id="UP000179284"/>
    </source>
</evidence>
<name>A0A1D9NZ11_9FIRM</name>